<keyword evidence="13" id="KW-1185">Reference proteome</keyword>
<evidence type="ECO:0000256" key="9">
    <source>
        <dbReference type="PROSITE-ProRule" id="PRU00042"/>
    </source>
</evidence>
<dbReference type="SUPFAM" id="SSF57667">
    <property type="entry name" value="beta-beta-alpha zinc fingers"/>
    <property type="match status" value="1"/>
</dbReference>
<keyword evidence="7" id="KW-0804">Transcription</keyword>
<accession>V4MY15</accession>
<evidence type="ECO:0000256" key="5">
    <source>
        <dbReference type="ARBA" id="ARBA00022833"/>
    </source>
</evidence>
<evidence type="ECO:0000313" key="13">
    <source>
        <dbReference type="Proteomes" id="UP000030689"/>
    </source>
</evidence>
<evidence type="ECO:0000259" key="11">
    <source>
        <dbReference type="PROSITE" id="PS50157"/>
    </source>
</evidence>
<dbReference type="STRING" id="72664.V4MY15"/>
<evidence type="ECO:0000256" key="8">
    <source>
        <dbReference type="ARBA" id="ARBA00023242"/>
    </source>
</evidence>
<keyword evidence="2" id="KW-0479">Metal-binding</keyword>
<dbReference type="OrthoDB" id="9411774at2759"/>
<reference evidence="12 13" key="1">
    <citation type="journal article" date="2013" name="Front. Plant Sci.">
        <title>The Reference Genome of the Halophytic Plant Eutrema salsugineum.</title>
        <authorList>
            <person name="Yang R."/>
            <person name="Jarvis D.E."/>
            <person name="Chen H."/>
            <person name="Beilstein M.A."/>
            <person name="Grimwood J."/>
            <person name="Jenkins J."/>
            <person name="Shu S."/>
            <person name="Prochnik S."/>
            <person name="Xin M."/>
            <person name="Ma C."/>
            <person name="Schmutz J."/>
            <person name="Wing R.A."/>
            <person name="Mitchell-Olds T."/>
            <person name="Schumaker K.S."/>
            <person name="Wang X."/>
        </authorList>
    </citation>
    <scope>NUCLEOTIDE SEQUENCE [LARGE SCALE GENOMIC DNA]</scope>
</reference>
<dbReference type="PANTHER" id="PTHR26374:SF388">
    <property type="entry name" value="ZINC FINGER PROTEIN ZAT7-RELATED"/>
    <property type="match status" value="1"/>
</dbReference>
<feature type="compositionally biased region" description="Low complexity" evidence="10">
    <location>
        <begin position="91"/>
        <end position="105"/>
    </location>
</feature>
<dbReference type="Proteomes" id="UP000030689">
    <property type="component" value="Unassembled WGS sequence"/>
</dbReference>
<keyword evidence="8" id="KW-0539">Nucleus</keyword>
<comment type="subcellular location">
    <subcellularLocation>
        <location evidence="1">Nucleus</location>
    </subcellularLocation>
</comment>
<evidence type="ECO:0000256" key="10">
    <source>
        <dbReference type="SAM" id="MobiDB-lite"/>
    </source>
</evidence>
<dbReference type="Pfam" id="PF13912">
    <property type="entry name" value="zf-C2H2_6"/>
    <property type="match status" value="2"/>
</dbReference>
<keyword evidence="5" id="KW-0862">Zinc</keyword>
<proteinExistence type="predicted"/>
<feature type="region of interest" description="Disordered" evidence="10">
    <location>
        <begin position="1"/>
        <end position="26"/>
    </location>
</feature>
<keyword evidence="3" id="KW-0677">Repeat</keyword>
<dbReference type="Gramene" id="ESQ37406">
    <property type="protein sequence ID" value="ESQ37406"/>
    <property type="gene ID" value="EUTSA_v10002947mg"/>
</dbReference>
<dbReference type="InterPro" id="IPR013087">
    <property type="entry name" value="Znf_C2H2_type"/>
</dbReference>
<protein>
    <recommendedName>
        <fullName evidence="11">C2H2-type domain-containing protein</fullName>
    </recommendedName>
</protein>
<dbReference type="PROSITE" id="PS50157">
    <property type="entry name" value="ZINC_FINGER_C2H2_2"/>
    <property type="match status" value="2"/>
</dbReference>
<dbReference type="GO" id="GO:0008270">
    <property type="term" value="F:zinc ion binding"/>
    <property type="evidence" value="ECO:0007669"/>
    <property type="project" value="UniProtKB-KW"/>
</dbReference>
<evidence type="ECO:0000256" key="6">
    <source>
        <dbReference type="ARBA" id="ARBA00023015"/>
    </source>
</evidence>
<dbReference type="KEGG" id="eus:EUTSA_v10002947mg"/>
<evidence type="ECO:0000256" key="1">
    <source>
        <dbReference type="ARBA" id="ARBA00004123"/>
    </source>
</evidence>
<feature type="domain" description="C2H2-type" evidence="11">
    <location>
        <begin position="55"/>
        <end position="83"/>
    </location>
</feature>
<dbReference type="GO" id="GO:0010200">
    <property type="term" value="P:response to chitin"/>
    <property type="evidence" value="ECO:0007669"/>
    <property type="project" value="TreeGrafter"/>
</dbReference>
<dbReference type="AlphaFoldDB" id="V4MY15"/>
<sequence>MVARSGNPDRTVQDTPANSEILDDRTVEVNAANDLLQLSRVGDESGGGNREKRVFRCKTCMKDFSSSQALGGHRSASHRKPVKKSRDEKSSSLSSESVVTTNKTKNTSKKTASHICPICGIDFPMGQALGGHMKKHSNERESGELVTRSFFPETTTSTVTTTLQEPSSGKRVLSTDLGSDSVESMINLNLELGSGKNE</sequence>
<dbReference type="Gene3D" id="3.30.160.60">
    <property type="entry name" value="Classic Zinc Finger"/>
    <property type="match status" value="1"/>
</dbReference>
<organism evidence="12 13">
    <name type="scientific">Eutrema salsugineum</name>
    <name type="common">Saltwater cress</name>
    <name type="synonym">Sisymbrium salsugineum</name>
    <dbReference type="NCBI Taxonomy" id="72664"/>
    <lineage>
        <taxon>Eukaryota</taxon>
        <taxon>Viridiplantae</taxon>
        <taxon>Streptophyta</taxon>
        <taxon>Embryophyta</taxon>
        <taxon>Tracheophyta</taxon>
        <taxon>Spermatophyta</taxon>
        <taxon>Magnoliopsida</taxon>
        <taxon>eudicotyledons</taxon>
        <taxon>Gunneridae</taxon>
        <taxon>Pentapetalae</taxon>
        <taxon>rosids</taxon>
        <taxon>malvids</taxon>
        <taxon>Brassicales</taxon>
        <taxon>Brassicaceae</taxon>
        <taxon>Eutremeae</taxon>
        <taxon>Eutrema</taxon>
    </lineage>
</organism>
<dbReference type="GO" id="GO:0005634">
    <property type="term" value="C:nucleus"/>
    <property type="evidence" value="ECO:0007669"/>
    <property type="project" value="UniProtKB-SubCell"/>
</dbReference>
<keyword evidence="6" id="KW-0805">Transcription regulation</keyword>
<evidence type="ECO:0000256" key="4">
    <source>
        <dbReference type="ARBA" id="ARBA00022771"/>
    </source>
</evidence>
<dbReference type="GO" id="GO:0006950">
    <property type="term" value="P:response to stress"/>
    <property type="evidence" value="ECO:0007669"/>
    <property type="project" value="TreeGrafter"/>
</dbReference>
<dbReference type="InterPro" id="IPR036236">
    <property type="entry name" value="Znf_C2H2_sf"/>
</dbReference>
<dbReference type="eggNOG" id="KOG1721">
    <property type="taxonomic scope" value="Eukaryota"/>
</dbReference>
<feature type="compositionally biased region" description="Polar residues" evidence="10">
    <location>
        <begin position="8"/>
        <end position="18"/>
    </location>
</feature>
<dbReference type="PROSITE" id="PS00028">
    <property type="entry name" value="ZINC_FINGER_C2H2_1"/>
    <property type="match status" value="2"/>
</dbReference>
<dbReference type="EMBL" id="KI517609">
    <property type="protein sequence ID" value="ESQ37406.1"/>
    <property type="molecule type" value="Genomic_DNA"/>
</dbReference>
<keyword evidence="4 9" id="KW-0863">Zinc-finger</keyword>
<evidence type="ECO:0000256" key="3">
    <source>
        <dbReference type="ARBA" id="ARBA00022737"/>
    </source>
</evidence>
<gene>
    <name evidence="12" type="ORF">EUTSA_v10002947mg</name>
</gene>
<feature type="region of interest" description="Disordered" evidence="10">
    <location>
        <begin position="67"/>
        <end position="109"/>
    </location>
</feature>
<name>V4MY15_EUTSA</name>
<dbReference type="PANTHER" id="PTHR26374">
    <property type="entry name" value="ZINC FINGER PROTEIN ZAT5"/>
    <property type="match status" value="1"/>
</dbReference>
<evidence type="ECO:0000256" key="2">
    <source>
        <dbReference type="ARBA" id="ARBA00022723"/>
    </source>
</evidence>
<evidence type="ECO:0000256" key="7">
    <source>
        <dbReference type="ARBA" id="ARBA00023163"/>
    </source>
</evidence>
<evidence type="ECO:0000313" key="12">
    <source>
        <dbReference type="EMBL" id="ESQ37406.1"/>
    </source>
</evidence>
<dbReference type="SMART" id="SM00355">
    <property type="entry name" value="ZnF_C2H2"/>
    <property type="match status" value="2"/>
</dbReference>
<feature type="domain" description="C2H2-type" evidence="11">
    <location>
        <begin position="114"/>
        <end position="141"/>
    </location>
</feature>